<evidence type="ECO:0000256" key="6">
    <source>
        <dbReference type="HAMAP-Rule" id="MF_01216"/>
    </source>
</evidence>
<evidence type="ECO:0000256" key="2">
    <source>
        <dbReference type="ARBA" id="ARBA00022643"/>
    </source>
</evidence>
<sequence>MTVSNTKKALVVTSSILGNQGQSRALAEHFKASAAKRGNLQITERDLVAMDLPHLTGDELASWQVAPESRSPAQRELVARSDALIEELLVHDVLVLAVPLYNLGIPSQLKAWFDRILRAGKTFRYTAAGPQGLVEGKRAVILAARGGQYAGTEMDSQTPHLKSMLGLIGISEVELVFAEGLAMGGEHREQALSEARQAIDAVIDRL</sequence>
<dbReference type="Gene3D" id="3.40.50.360">
    <property type="match status" value="1"/>
</dbReference>
<reference evidence="9" key="1">
    <citation type="journal article" date="2019" name="Int. J. Syst. Evol. Microbiol.">
        <title>The Global Catalogue of Microorganisms (GCM) 10K type strain sequencing project: providing services to taxonomists for standard genome sequencing and annotation.</title>
        <authorList>
            <consortium name="The Broad Institute Genomics Platform"/>
            <consortium name="The Broad Institute Genome Sequencing Center for Infectious Disease"/>
            <person name="Wu L."/>
            <person name="Ma J."/>
        </authorList>
    </citation>
    <scope>NUCLEOTIDE SEQUENCE [LARGE SCALE GENOMIC DNA]</scope>
    <source>
        <strain evidence="9">KCTC 22228</strain>
    </source>
</reference>
<evidence type="ECO:0000256" key="4">
    <source>
        <dbReference type="ARBA" id="ARBA00023027"/>
    </source>
</evidence>
<keyword evidence="1 6" id="KW-0285">Flavoprotein</keyword>
<evidence type="ECO:0000256" key="1">
    <source>
        <dbReference type="ARBA" id="ARBA00022630"/>
    </source>
</evidence>
<evidence type="ECO:0000256" key="5">
    <source>
        <dbReference type="ARBA" id="ARBA00048542"/>
    </source>
</evidence>
<evidence type="ECO:0000313" key="9">
    <source>
        <dbReference type="Proteomes" id="UP000653056"/>
    </source>
</evidence>
<comment type="caution">
    <text evidence="6">Lacks conserved residue(s) required for the propagation of feature annotation.</text>
</comment>
<dbReference type="RefSeq" id="WP_189469222.1">
    <property type="nucleotide sequence ID" value="NZ_BMXS01000010.1"/>
</dbReference>
<evidence type="ECO:0000259" key="7">
    <source>
        <dbReference type="Pfam" id="PF02525"/>
    </source>
</evidence>
<dbReference type="PANTHER" id="PTHR43741:SF2">
    <property type="entry name" value="FMN-DEPENDENT NADH:QUINONE OXIDOREDUCTASE"/>
    <property type="match status" value="1"/>
</dbReference>
<comment type="similarity">
    <text evidence="6">Belongs to the azoreductase type 1 family.</text>
</comment>
<keyword evidence="3 6" id="KW-0560">Oxidoreductase</keyword>
<dbReference type="EC" id="1.6.5.-" evidence="6"/>
<dbReference type="InterPro" id="IPR003680">
    <property type="entry name" value="Flavodoxin_fold"/>
</dbReference>
<dbReference type="SUPFAM" id="SSF52218">
    <property type="entry name" value="Flavoproteins"/>
    <property type="match status" value="1"/>
</dbReference>
<evidence type="ECO:0000256" key="3">
    <source>
        <dbReference type="ARBA" id="ARBA00023002"/>
    </source>
</evidence>
<feature type="binding site" evidence="6">
    <location>
        <position position="15"/>
    </location>
    <ligand>
        <name>FMN</name>
        <dbReference type="ChEBI" id="CHEBI:58210"/>
    </ligand>
</feature>
<proteinExistence type="inferred from homology"/>
<dbReference type="HAMAP" id="MF_01216">
    <property type="entry name" value="Azoreductase_type1"/>
    <property type="match status" value="1"/>
</dbReference>
<organism evidence="8 9">
    <name type="scientific">Litchfieldella qijiaojingensis</name>
    <dbReference type="NCBI Taxonomy" id="980347"/>
    <lineage>
        <taxon>Bacteria</taxon>
        <taxon>Pseudomonadati</taxon>
        <taxon>Pseudomonadota</taxon>
        <taxon>Gammaproteobacteria</taxon>
        <taxon>Oceanospirillales</taxon>
        <taxon>Halomonadaceae</taxon>
        <taxon>Litchfieldella</taxon>
    </lineage>
</organism>
<name>A0ABQ2YUQ0_9GAMM</name>
<keyword evidence="9" id="KW-1185">Reference proteome</keyword>
<comment type="subunit">
    <text evidence="6">Homodimer.</text>
</comment>
<comment type="catalytic activity">
    <reaction evidence="5">
        <text>N,N-dimethyl-1,4-phenylenediamine + anthranilate + 2 NAD(+) = 2-(4-dimethylaminophenyl)diazenylbenzoate + 2 NADH + 2 H(+)</text>
        <dbReference type="Rhea" id="RHEA:55872"/>
        <dbReference type="ChEBI" id="CHEBI:15378"/>
        <dbReference type="ChEBI" id="CHEBI:15783"/>
        <dbReference type="ChEBI" id="CHEBI:16567"/>
        <dbReference type="ChEBI" id="CHEBI:57540"/>
        <dbReference type="ChEBI" id="CHEBI:57945"/>
        <dbReference type="ChEBI" id="CHEBI:71579"/>
        <dbReference type="EC" id="1.7.1.17"/>
    </reaction>
    <physiologicalReaction direction="right-to-left" evidence="5">
        <dbReference type="Rhea" id="RHEA:55874"/>
    </physiologicalReaction>
</comment>
<dbReference type="Proteomes" id="UP000653056">
    <property type="component" value="Unassembled WGS sequence"/>
</dbReference>
<dbReference type="EMBL" id="BMXS01000010">
    <property type="protein sequence ID" value="GGX94481.1"/>
    <property type="molecule type" value="Genomic_DNA"/>
</dbReference>
<comment type="cofactor">
    <cofactor evidence="6">
        <name>FMN</name>
        <dbReference type="ChEBI" id="CHEBI:58210"/>
    </cofactor>
    <text evidence="6">Binds 1 FMN per subunit.</text>
</comment>
<dbReference type="PANTHER" id="PTHR43741">
    <property type="entry name" value="FMN-DEPENDENT NADH-AZOREDUCTASE 1"/>
    <property type="match status" value="1"/>
</dbReference>
<protein>
    <recommendedName>
        <fullName evidence="6">FMN dependent NADH:quinone oxidoreductase</fullName>
        <ecNumber evidence="6">1.6.5.-</ecNumber>
    </recommendedName>
    <alternativeName>
        <fullName evidence="6">Azo-dye reductase</fullName>
    </alternativeName>
    <alternativeName>
        <fullName evidence="6">FMN-dependent NADH-azo compound oxidoreductase</fullName>
    </alternativeName>
    <alternativeName>
        <fullName evidence="6">FMN-dependent NADH-azoreductase</fullName>
        <ecNumber evidence="6">1.7.1.17</ecNumber>
    </alternativeName>
</protein>
<dbReference type="Pfam" id="PF02525">
    <property type="entry name" value="Flavodoxin_2"/>
    <property type="match status" value="1"/>
</dbReference>
<accession>A0ABQ2YUQ0</accession>
<dbReference type="EC" id="1.7.1.17" evidence="6"/>
<dbReference type="InterPro" id="IPR029039">
    <property type="entry name" value="Flavoprotein-like_sf"/>
</dbReference>
<comment type="function">
    <text evidence="6">Quinone reductase that provides resistance to thiol-specific stress caused by electrophilic quinones.</text>
</comment>
<evidence type="ECO:0000313" key="8">
    <source>
        <dbReference type="EMBL" id="GGX94481.1"/>
    </source>
</evidence>
<comment type="caution">
    <text evidence="8">The sequence shown here is derived from an EMBL/GenBank/DDBJ whole genome shotgun (WGS) entry which is preliminary data.</text>
</comment>
<keyword evidence="2 6" id="KW-0288">FMN</keyword>
<keyword evidence="4 6" id="KW-0520">NAD</keyword>
<comment type="function">
    <text evidence="6">Also exhibits azoreductase activity. Catalyzes the reductive cleavage of the azo bond in aromatic azo compounds to the corresponding amines.</text>
</comment>
<gene>
    <name evidence="6 8" type="primary">azoR</name>
    <name evidence="8" type="ORF">GCM10007160_22650</name>
</gene>
<comment type="catalytic activity">
    <reaction evidence="6">
        <text>2 a quinone + NADH + H(+) = 2 a 1,4-benzosemiquinone + NAD(+)</text>
        <dbReference type="Rhea" id="RHEA:65952"/>
        <dbReference type="ChEBI" id="CHEBI:15378"/>
        <dbReference type="ChEBI" id="CHEBI:57540"/>
        <dbReference type="ChEBI" id="CHEBI:57945"/>
        <dbReference type="ChEBI" id="CHEBI:132124"/>
        <dbReference type="ChEBI" id="CHEBI:134225"/>
    </reaction>
</comment>
<dbReference type="InterPro" id="IPR050104">
    <property type="entry name" value="FMN-dep_NADH:Q_OxRdtase_AzoR1"/>
</dbReference>
<dbReference type="InterPro" id="IPR023048">
    <property type="entry name" value="NADH:quinone_OxRdtase_FMN_depd"/>
</dbReference>
<feature type="domain" description="Flavodoxin-like fold" evidence="7">
    <location>
        <begin position="7"/>
        <end position="201"/>
    </location>
</feature>